<dbReference type="Proteomes" id="UP001604267">
    <property type="component" value="Unassembled WGS sequence"/>
</dbReference>
<evidence type="ECO:0000313" key="2">
    <source>
        <dbReference type="EMBL" id="MFG3015897.1"/>
    </source>
</evidence>
<protein>
    <submittedName>
        <fullName evidence="2">MBL fold metallo-hydrolase</fullName>
    </submittedName>
</protein>
<dbReference type="PANTHER" id="PTHR43546:SF3">
    <property type="entry name" value="UPF0173 METAL-DEPENDENT HYDROLASE MJ1163"/>
    <property type="match status" value="1"/>
</dbReference>
<dbReference type="RefSeq" id="WP_392824061.1">
    <property type="nucleotide sequence ID" value="NZ_JBICYV010000023.1"/>
</dbReference>
<reference evidence="2 3" key="1">
    <citation type="submission" date="2024-10" db="EMBL/GenBank/DDBJ databases">
        <title>The Natural Products Discovery Center: Release of the First 8490 Sequenced Strains for Exploring Actinobacteria Biosynthetic Diversity.</title>
        <authorList>
            <person name="Kalkreuter E."/>
            <person name="Kautsar S.A."/>
            <person name="Yang D."/>
            <person name="Bader C.D."/>
            <person name="Teijaro C.N."/>
            <person name="Fluegel L."/>
            <person name="Davis C.M."/>
            <person name="Simpson J.R."/>
            <person name="Lauterbach L."/>
            <person name="Steele A.D."/>
            <person name="Gui C."/>
            <person name="Meng S."/>
            <person name="Li G."/>
            <person name="Viehrig K."/>
            <person name="Ye F."/>
            <person name="Su P."/>
            <person name="Kiefer A.F."/>
            <person name="Nichols A."/>
            <person name="Cepeda A.J."/>
            <person name="Yan W."/>
            <person name="Fan B."/>
            <person name="Jiang Y."/>
            <person name="Adhikari A."/>
            <person name="Zheng C.-J."/>
            <person name="Schuster L."/>
            <person name="Cowan T.M."/>
            <person name="Smanski M.J."/>
            <person name="Chevrette M.G."/>
            <person name="De Carvalho L.P.S."/>
            <person name="Shen B."/>
        </authorList>
    </citation>
    <scope>NUCLEOTIDE SEQUENCE [LARGE SCALE GENOMIC DNA]</scope>
    <source>
        <strain evidence="2 3">NPDC048320</strain>
    </source>
</reference>
<dbReference type="Pfam" id="PF12706">
    <property type="entry name" value="Lactamase_B_2"/>
    <property type="match status" value="1"/>
</dbReference>
<dbReference type="InterPro" id="IPR001279">
    <property type="entry name" value="Metallo-B-lactamas"/>
</dbReference>
<feature type="domain" description="Metallo-beta-lactamase" evidence="1">
    <location>
        <begin position="53"/>
        <end position="223"/>
    </location>
</feature>
<gene>
    <name evidence="2" type="ORF">ACGFZB_36725</name>
</gene>
<name>A0ABW7BIX0_9ACTN</name>
<dbReference type="Gene3D" id="3.60.15.10">
    <property type="entry name" value="Ribonuclease Z/Hydroxyacylglutathione hydrolase-like"/>
    <property type="match status" value="1"/>
</dbReference>
<evidence type="ECO:0000313" key="3">
    <source>
        <dbReference type="Proteomes" id="UP001604267"/>
    </source>
</evidence>
<dbReference type="SUPFAM" id="SSF56281">
    <property type="entry name" value="Metallo-hydrolase/oxidoreductase"/>
    <property type="match status" value="1"/>
</dbReference>
<evidence type="ECO:0000259" key="1">
    <source>
        <dbReference type="Pfam" id="PF12706"/>
    </source>
</evidence>
<accession>A0ABW7BIX0</accession>
<dbReference type="InterPro" id="IPR036866">
    <property type="entry name" value="RibonucZ/Hydroxyglut_hydro"/>
</dbReference>
<sequence length="264" mass="28279">MRVRWLGWAGVEIEARGESLVIDLLGHPEGVLEGSSVTAPMPKVVAPRAEGEVLAGLCTHLHRDHTDAGALARALRPGGTVLHPESFGGDDHENLWTLKAEAELTAWKLPRQPMEPWSTTTIGPFSVAAVPAVDGLGDPQVSWVVEADGKRVIHLGDTMFHGYWWRAAHRYGPFDAVLTPVNGPTVCFPHCQPASPLPAALDARHAAVAARLLGAKAAVPIHYDGFHIDGVYATQPDELTRFLDAADGEPYEVIAPGLGEDVTL</sequence>
<dbReference type="EMBL" id="JBICYV010000023">
    <property type="protein sequence ID" value="MFG3015897.1"/>
    <property type="molecule type" value="Genomic_DNA"/>
</dbReference>
<dbReference type="InterPro" id="IPR050114">
    <property type="entry name" value="UPF0173_UPF0282_UlaG_hydrolase"/>
</dbReference>
<comment type="caution">
    <text evidence="2">The sequence shown here is derived from an EMBL/GenBank/DDBJ whole genome shotgun (WGS) entry which is preliminary data.</text>
</comment>
<keyword evidence="3" id="KW-1185">Reference proteome</keyword>
<organism evidence="2 3">
    <name type="scientific">Streptomyces cinerochromogenes</name>
    <dbReference type="NCBI Taxonomy" id="66422"/>
    <lineage>
        <taxon>Bacteria</taxon>
        <taxon>Bacillati</taxon>
        <taxon>Actinomycetota</taxon>
        <taxon>Actinomycetes</taxon>
        <taxon>Kitasatosporales</taxon>
        <taxon>Streptomycetaceae</taxon>
        <taxon>Streptomyces</taxon>
    </lineage>
</organism>
<proteinExistence type="predicted"/>
<dbReference type="PANTHER" id="PTHR43546">
    <property type="entry name" value="UPF0173 METAL-DEPENDENT HYDROLASE MJ1163-RELATED"/>
    <property type="match status" value="1"/>
</dbReference>